<evidence type="ECO:0000313" key="2">
    <source>
        <dbReference type="EMBL" id="KAF3799346.1"/>
    </source>
</evidence>
<dbReference type="PANTHER" id="PTHR38795">
    <property type="entry name" value="DUF6604 DOMAIN-CONTAINING PROTEIN"/>
    <property type="match status" value="1"/>
</dbReference>
<reference evidence="2" key="1">
    <citation type="journal article" date="2020" name="Phytopathology">
        <title>Genome sequence and comparative analysis of Colletotrichum gloeosporioides isolated from Liriodendron leaves.</title>
        <authorList>
            <person name="Fu F.F."/>
            <person name="Hao Z."/>
            <person name="Wang P."/>
            <person name="Lu Y."/>
            <person name="Xue L.J."/>
            <person name="Wei G."/>
            <person name="Tian Y."/>
            <person name="Baishi H."/>
            <person name="Xu H."/>
            <person name="Shi J."/>
            <person name="Cheng T."/>
            <person name="Wang G."/>
            <person name="Yi Y."/>
            <person name="Chen J."/>
        </authorList>
    </citation>
    <scope>NUCLEOTIDE SEQUENCE</scope>
    <source>
        <strain evidence="2">Lc1</strain>
    </source>
</reference>
<name>A0A8H4C8J2_COLGL</name>
<dbReference type="AlphaFoldDB" id="A0A8H4C8J2"/>
<dbReference type="PANTHER" id="PTHR38795:SF1">
    <property type="entry name" value="DUF6604 DOMAIN-CONTAINING PROTEIN"/>
    <property type="match status" value="1"/>
</dbReference>
<dbReference type="GeneID" id="69008557"/>
<evidence type="ECO:0000259" key="1">
    <source>
        <dbReference type="Pfam" id="PF20253"/>
    </source>
</evidence>
<accession>A0A8H4C8J2</accession>
<organism evidence="2 3">
    <name type="scientific">Colletotrichum gloeosporioides</name>
    <name type="common">Anthracnose fungus</name>
    <name type="synonym">Glomerella cingulata</name>
    <dbReference type="NCBI Taxonomy" id="474922"/>
    <lineage>
        <taxon>Eukaryota</taxon>
        <taxon>Fungi</taxon>
        <taxon>Dikarya</taxon>
        <taxon>Ascomycota</taxon>
        <taxon>Pezizomycotina</taxon>
        <taxon>Sordariomycetes</taxon>
        <taxon>Hypocreomycetidae</taxon>
        <taxon>Glomerellales</taxon>
        <taxon>Glomerellaceae</taxon>
        <taxon>Colletotrichum</taxon>
        <taxon>Colletotrichum gloeosporioides species complex</taxon>
    </lineage>
</organism>
<gene>
    <name evidence="2" type="ORF">GCG54_00001388</name>
</gene>
<evidence type="ECO:0000313" key="3">
    <source>
        <dbReference type="Proteomes" id="UP000613401"/>
    </source>
</evidence>
<comment type="caution">
    <text evidence="2">The sequence shown here is derived from an EMBL/GenBank/DDBJ whole genome shotgun (WGS) entry which is preliminary data.</text>
</comment>
<reference evidence="2" key="2">
    <citation type="submission" date="2020-03" db="EMBL/GenBank/DDBJ databases">
        <authorList>
            <person name="Fu F.-F."/>
            <person name="Chen J."/>
        </authorList>
    </citation>
    <scope>NUCLEOTIDE SEQUENCE</scope>
    <source>
        <strain evidence="2">Lc1</strain>
    </source>
</reference>
<sequence length="755" mass="85695">MSPPQHLHSSLSRAVRAYKRETDYFLEWLWCQCRIVDPGRTTGISFTSCAEILNAVKAIAKAEVAVPLSVIDALENAIDKRRIALAIHQQKQADDIEHEAFLEKLETALETLTTLEAEAAVFDDPRVQQNVPSSLNRYASLSNPVMDAETNAPISNICEKMASAALEESVPKATAPESRSEFLVDDDFLQKFLGVRFEDLEYLKEYVAMRWTLDEYWKEVAEGRLPLPVAAWLTSEAMRKIEITIPSKLELGKTAGFVVRFGVSTEIFGLVPEEQKTDKPWWKECAFLFEYEKALNALRHCNEATNEAADSTFKPGKVQGDADTVSNVVSQLFQDMQRARGSKRAINAVEDIMFFVEPRNGSCEPFYQAASEFTKGEATTAPGTLVLGLDLFLSASGAFFWPNGTERNKDNCRLRALRLAIDMKASAKKVADIFQKLPICLSGERQWFEMVSYFTNGIDTYIRERVFDDYHSAPWTAGCHMTEMLYQAQYLGNLLLQHQTVIPSTLHLYNALRQSPVNFPRIRIMDELCEMFLDSVFLGKLPTNNFLTWYRYCIYNAKRAKTSNWPHYGNSGLSIDHSKKPRTLWVNSGFKWQHGNNHTPHVEFIGPLYGVPPPSNVPTPAALMTELSDMYYEIDDIEHIQLAKEAVLKDFEGPRAVMAVDYFSLFRFCADIMSTFAESAKREMFVLLPELAEMNWESDLELARHFVDAAIGSLVRMTDQKELNSVHRTPRAVHEVAAFSKIDKEMSLDSMKWKL</sequence>
<keyword evidence="3" id="KW-1185">Reference proteome</keyword>
<dbReference type="EMBL" id="WVTB01000085">
    <property type="protein sequence ID" value="KAF3799346.1"/>
    <property type="molecule type" value="Genomic_DNA"/>
</dbReference>
<feature type="domain" description="DUF6604" evidence="1">
    <location>
        <begin position="16"/>
        <end position="240"/>
    </location>
</feature>
<dbReference type="InterPro" id="IPR046539">
    <property type="entry name" value="DUF6604"/>
</dbReference>
<dbReference type="Pfam" id="PF20253">
    <property type="entry name" value="DUF6604"/>
    <property type="match status" value="1"/>
</dbReference>
<protein>
    <recommendedName>
        <fullName evidence="1">DUF6604 domain-containing protein</fullName>
    </recommendedName>
</protein>
<dbReference type="RefSeq" id="XP_045258506.1">
    <property type="nucleotide sequence ID" value="XM_045401504.1"/>
</dbReference>
<dbReference type="Proteomes" id="UP000613401">
    <property type="component" value="Unassembled WGS sequence"/>
</dbReference>
<proteinExistence type="predicted"/>